<keyword evidence="3" id="KW-1185">Reference proteome</keyword>
<evidence type="ECO:0000313" key="2">
    <source>
        <dbReference type="EMBL" id="TRZ01653.1"/>
    </source>
</evidence>
<name>A0A553RHI9_9TELE</name>
<protein>
    <submittedName>
        <fullName evidence="2">Uncharacterized protein</fullName>
    </submittedName>
</protein>
<comment type="caution">
    <text evidence="2">The sequence shown here is derived from an EMBL/GenBank/DDBJ whole genome shotgun (WGS) entry which is preliminary data.</text>
</comment>
<accession>A0A553RHI9</accession>
<proteinExistence type="predicted"/>
<dbReference type="EMBL" id="SRMA01024060">
    <property type="protein sequence ID" value="TRZ01653.1"/>
    <property type="molecule type" value="Genomic_DNA"/>
</dbReference>
<evidence type="ECO:0000256" key="1">
    <source>
        <dbReference type="SAM" id="MobiDB-lite"/>
    </source>
</evidence>
<feature type="region of interest" description="Disordered" evidence="1">
    <location>
        <begin position="1"/>
        <end position="23"/>
    </location>
</feature>
<sequence length="66" mass="7541">MDEEVEASRNKSQGSERPPGFKLKNTSFVCSHLQLRANSESTEAFERLLLVGGDRDQYLRRPNHAH</sequence>
<dbReference type="Proteomes" id="UP000316079">
    <property type="component" value="Unassembled WGS sequence"/>
</dbReference>
<reference evidence="2 3" key="1">
    <citation type="journal article" date="2019" name="Sci. Data">
        <title>Hybrid genome assembly and annotation of Danionella translucida.</title>
        <authorList>
            <person name="Kadobianskyi M."/>
            <person name="Schulze L."/>
            <person name="Schuelke M."/>
            <person name="Judkewitz B."/>
        </authorList>
    </citation>
    <scope>NUCLEOTIDE SEQUENCE [LARGE SCALE GENOMIC DNA]</scope>
    <source>
        <strain evidence="2 3">Bolton</strain>
    </source>
</reference>
<gene>
    <name evidence="2" type="ORF">DNTS_006140</name>
</gene>
<evidence type="ECO:0000313" key="3">
    <source>
        <dbReference type="Proteomes" id="UP000316079"/>
    </source>
</evidence>
<dbReference type="AlphaFoldDB" id="A0A553RHI9"/>
<organism evidence="2 3">
    <name type="scientific">Danionella cerebrum</name>
    <dbReference type="NCBI Taxonomy" id="2873325"/>
    <lineage>
        <taxon>Eukaryota</taxon>
        <taxon>Metazoa</taxon>
        <taxon>Chordata</taxon>
        <taxon>Craniata</taxon>
        <taxon>Vertebrata</taxon>
        <taxon>Euteleostomi</taxon>
        <taxon>Actinopterygii</taxon>
        <taxon>Neopterygii</taxon>
        <taxon>Teleostei</taxon>
        <taxon>Ostariophysi</taxon>
        <taxon>Cypriniformes</taxon>
        <taxon>Danionidae</taxon>
        <taxon>Danioninae</taxon>
        <taxon>Danionella</taxon>
    </lineage>
</organism>